<name>A0ABS3T6P1_9FLAO</name>
<dbReference type="Proteomes" id="UP000676776">
    <property type="component" value="Unassembled WGS sequence"/>
</dbReference>
<gene>
    <name evidence="2" type="ORF">J4050_14525</name>
</gene>
<evidence type="ECO:0000256" key="1">
    <source>
        <dbReference type="SAM" id="Phobius"/>
    </source>
</evidence>
<sequence>MGKLNQDFRHRRLFDFIALIVFVLFLAFFANSILSVMGAFEMEAYTNTMAQVASTNMP</sequence>
<keyword evidence="1" id="KW-0812">Transmembrane</keyword>
<accession>A0ABS3T6P1</accession>
<organism evidence="2 3">
    <name type="scientific">Winogradskyella pelagia</name>
    <dbReference type="NCBI Taxonomy" id="2819984"/>
    <lineage>
        <taxon>Bacteria</taxon>
        <taxon>Pseudomonadati</taxon>
        <taxon>Bacteroidota</taxon>
        <taxon>Flavobacteriia</taxon>
        <taxon>Flavobacteriales</taxon>
        <taxon>Flavobacteriaceae</taxon>
        <taxon>Winogradskyella</taxon>
    </lineage>
</organism>
<evidence type="ECO:0000313" key="3">
    <source>
        <dbReference type="Proteomes" id="UP000676776"/>
    </source>
</evidence>
<keyword evidence="1" id="KW-0472">Membrane</keyword>
<comment type="caution">
    <text evidence="2">The sequence shown here is derived from an EMBL/GenBank/DDBJ whole genome shotgun (WGS) entry which is preliminary data.</text>
</comment>
<dbReference type="EMBL" id="JAGEVF010000015">
    <property type="protein sequence ID" value="MBO3117969.1"/>
    <property type="molecule type" value="Genomic_DNA"/>
</dbReference>
<feature type="transmembrane region" description="Helical" evidence="1">
    <location>
        <begin position="12"/>
        <end position="40"/>
    </location>
</feature>
<protein>
    <submittedName>
        <fullName evidence="2">Uncharacterized protein</fullName>
    </submittedName>
</protein>
<keyword evidence="3" id="KW-1185">Reference proteome</keyword>
<keyword evidence="1" id="KW-1133">Transmembrane helix</keyword>
<reference evidence="2 3" key="1">
    <citation type="submission" date="2021-03" db="EMBL/GenBank/DDBJ databases">
        <title>Winogradskyella sp. nov., isolated from costal sediment.</title>
        <authorList>
            <person name="Gao C."/>
        </authorList>
    </citation>
    <scope>NUCLEOTIDE SEQUENCE [LARGE SCALE GENOMIC DNA]</scope>
    <source>
        <strain evidence="2 3">DF17</strain>
    </source>
</reference>
<evidence type="ECO:0000313" key="2">
    <source>
        <dbReference type="EMBL" id="MBO3117969.1"/>
    </source>
</evidence>
<proteinExistence type="predicted"/>
<dbReference type="RefSeq" id="WP_208155323.1">
    <property type="nucleotide sequence ID" value="NZ_JAGEVF010000015.1"/>
</dbReference>